<gene>
    <name evidence="1" type="ORF">KSB_73180</name>
</gene>
<accession>A0ABQ3V1K1</accession>
<evidence type="ECO:0000313" key="2">
    <source>
        <dbReference type="Proteomes" id="UP000654345"/>
    </source>
</evidence>
<organism evidence="1 2">
    <name type="scientific">Ktedonobacter robiniae</name>
    <dbReference type="NCBI Taxonomy" id="2778365"/>
    <lineage>
        <taxon>Bacteria</taxon>
        <taxon>Bacillati</taxon>
        <taxon>Chloroflexota</taxon>
        <taxon>Ktedonobacteria</taxon>
        <taxon>Ktedonobacterales</taxon>
        <taxon>Ktedonobacteraceae</taxon>
        <taxon>Ktedonobacter</taxon>
    </lineage>
</organism>
<proteinExistence type="predicted"/>
<evidence type="ECO:0000313" key="1">
    <source>
        <dbReference type="EMBL" id="GHO58843.1"/>
    </source>
</evidence>
<reference evidence="1 2" key="1">
    <citation type="journal article" date="2021" name="Int. J. Syst. Evol. Microbiol.">
        <title>Reticulibacter mediterranei gen. nov., sp. nov., within the new family Reticulibacteraceae fam. nov., and Ktedonospora formicarum gen. nov., sp. nov., Ktedonobacter robiniae sp. nov., Dictyobacter formicarum sp. nov. and Dictyobacter arantiisoli sp. nov., belonging to the class Ktedonobacteria.</title>
        <authorList>
            <person name="Yabe S."/>
            <person name="Zheng Y."/>
            <person name="Wang C.M."/>
            <person name="Sakai Y."/>
            <person name="Abe K."/>
            <person name="Yokota A."/>
            <person name="Donadio S."/>
            <person name="Cavaletti L."/>
            <person name="Monciardini P."/>
        </authorList>
    </citation>
    <scope>NUCLEOTIDE SEQUENCE [LARGE SCALE GENOMIC DNA]</scope>
    <source>
        <strain evidence="1 2">SOSP1-30</strain>
    </source>
</reference>
<comment type="caution">
    <text evidence="1">The sequence shown here is derived from an EMBL/GenBank/DDBJ whole genome shotgun (WGS) entry which is preliminary data.</text>
</comment>
<dbReference type="EMBL" id="BNJG01000003">
    <property type="protein sequence ID" value="GHO58843.1"/>
    <property type="molecule type" value="Genomic_DNA"/>
</dbReference>
<keyword evidence="2" id="KW-1185">Reference proteome</keyword>
<protein>
    <submittedName>
        <fullName evidence="1">Uncharacterized protein</fullName>
    </submittedName>
</protein>
<dbReference type="Proteomes" id="UP000654345">
    <property type="component" value="Unassembled WGS sequence"/>
</dbReference>
<name>A0ABQ3V1K1_9CHLR</name>
<sequence length="81" mass="8744">MQVSHDWEDCEHLPGVLWSLSPVLATEGNLGYLLPSAEAVVHCAAPKALLSEARVNAAAKVRLQIGTDLPSVFIDCEIYRG</sequence>